<name>A0ABS0H8H5_9ACTN</name>
<reference evidence="3 4" key="1">
    <citation type="submission" date="2020-11" db="EMBL/GenBank/DDBJ databases">
        <title>A novel isolate from a Black sea contaminated sediment with potential to produce alkanes: Plantactinospora alkalitolerans sp. nov.</title>
        <authorList>
            <person name="Carro L."/>
            <person name="Veyisoglu A."/>
            <person name="Guven K."/>
            <person name="Schumann P."/>
            <person name="Klenk H.-P."/>
            <person name="Sahin N."/>
        </authorList>
    </citation>
    <scope>NUCLEOTIDE SEQUENCE [LARGE SCALE GENOMIC DNA]</scope>
    <source>
        <strain evidence="3 4">S1510</strain>
    </source>
</reference>
<dbReference type="InterPro" id="IPR035897">
    <property type="entry name" value="Toll_tir_struct_dom_sf"/>
</dbReference>
<feature type="compositionally biased region" description="Acidic residues" evidence="1">
    <location>
        <begin position="366"/>
        <end position="383"/>
    </location>
</feature>
<dbReference type="Proteomes" id="UP000638560">
    <property type="component" value="Unassembled WGS sequence"/>
</dbReference>
<dbReference type="SMART" id="SM00255">
    <property type="entry name" value="TIR"/>
    <property type="match status" value="1"/>
</dbReference>
<evidence type="ECO:0000259" key="2">
    <source>
        <dbReference type="PROSITE" id="PS50104"/>
    </source>
</evidence>
<evidence type="ECO:0000256" key="1">
    <source>
        <dbReference type="SAM" id="MobiDB-lite"/>
    </source>
</evidence>
<protein>
    <submittedName>
        <fullName evidence="3">TIR domain-containing protein</fullName>
    </submittedName>
</protein>
<gene>
    <name evidence="3" type="ORF">I0C86_38460</name>
</gene>
<accession>A0ABS0H8H5</accession>
<dbReference type="Gene3D" id="3.40.50.10140">
    <property type="entry name" value="Toll/interleukin-1 receptor homology (TIR) domain"/>
    <property type="match status" value="1"/>
</dbReference>
<dbReference type="SUPFAM" id="SSF52200">
    <property type="entry name" value="Toll/Interleukin receptor TIR domain"/>
    <property type="match status" value="1"/>
</dbReference>
<proteinExistence type="predicted"/>
<dbReference type="Pfam" id="PF13676">
    <property type="entry name" value="TIR_2"/>
    <property type="match status" value="1"/>
</dbReference>
<feature type="region of interest" description="Disordered" evidence="1">
    <location>
        <begin position="362"/>
        <end position="383"/>
    </location>
</feature>
<dbReference type="InterPro" id="IPR000157">
    <property type="entry name" value="TIR_dom"/>
</dbReference>
<dbReference type="PROSITE" id="PS50104">
    <property type="entry name" value="TIR"/>
    <property type="match status" value="1"/>
</dbReference>
<organism evidence="3 4">
    <name type="scientific">Plantactinospora alkalitolerans</name>
    <dbReference type="NCBI Taxonomy" id="2789879"/>
    <lineage>
        <taxon>Bacteria</taxon>
        <taxon>Bacillati</taxon>
        <taxon>Actinomycetota</taxon>
        <taxon>Actinomycetes</taxon>
        <taxon>Micromonosporales</taxon>
        <taxon>Micromonosporaceae</taxon>
        <taxon>Plantactinospora</taxon>
    </lineage>
</organism>
<evidence type="ECO:0000313" key="3">
    <source>
        <dbReference type="EMBL" id="MBF9134770.1"/>
    </source>
</evidence>
<feature type="domain" description="TIR" evidence="2">
    <location>
        <begin position="101"/>
        <end position="237"/>
    </location>
</feature>
<sequence length="383" mass="43279">MTDPPRYLPELHRYVEENLDKPICLLAALSALLTDPEAYVASKGQPSGTLVDFVEELVLRNRPLREFLRDPSTPISRALIDQRWSTVWREARSDSKPSPLPEYDVCISFAGPDRPIAKEIADAIASNGMNRKVFYDEFEETTLWGEDLYNYLYETYSKRSKFCMILFSHAYRQRAWTRHELRAAQTRVLEEQQAYVLPVALEQGAVPDEFASIGYWSFKPGDESRIAEATEEKINDYIGEHYFSIELISDMLRRDSATSAVLDAFKLAIKHKSDASDETGVQVLTLIALIAATDMENARRSVRAIVDLILFTAGPVDEAFGDEDRLLVAGSASVRRWLGKHGPLLLSAEGWDGFIEPYRQHWESLSGDEEPEDDDSESDSNGA</sequence>
<evidence type="ECO:0000313" key="4">
    <source>
        <dbReference type="Proteomes" id="UP000638560"/>
    </source>
</evidence>
<keyword evidence="4" id="KW-1185">Reference proteome</keyword>
<comment type="caution">
    <text evidence="3">The sequence shown here is derived from an EMBL/GenBank/DDBJ whole genome shotgun (WGS) entry which is preliminary data.</text>
</comment>
<dbReference type="EMBL" id="JADPUN010000377">
    <property type="protein sequence ID" value="MBF9134770.1"/>
    <property type="molecule type" value="Genomic_DNA"/>
</dbReference>
<dbReference type="RefSeq" id="WP_196206238.1">
    <property type="nucleotide sequence ID" value="NZ_JADPUN010000377.1"/>
</dbReference>